<dbReference type="InterPro" id="IPR014922">
    <property type="entry name" value="YdhG-like"/>
</dbReference>
<accession>A0ABN7JIS4</accession>
<gene>
    <name evidence="2" type="ORF">RHAB21_02125</name>
</gene>
<dbReference type="InterPro" id="IPR016786">
    <property type="entry name" value="YdeI_bac"/>
</dbReference>
<dbReference type="EMBL" id="CABFWE030000005">
    <property type="protein sequence ID" value="CAD7033410.1"/>
    <property type="molecule type" value="Genomic_DNA"/>
</dbReference>
<dbReference type="PIRSF" id="PIRSF021308">
    <property type="entry name" value="UCP021308"/>
    <property type="match status" value="1"/>
</dbReference>
<sequence length="195" mass="22133">MSDDDRKIDAFFSDQERWREELLALRKILLDCGLVETFKWSSPCYTVDDGNVALLWGFKDAATLGFFKGVLLKDPEKILIAPGENSRSSRILRFTGTAQIAGLEKTIKAYVREAMELERAGARVDMPKDDLDYPEELVCALGEDPELQAAFEGLTPGRRRGYVLHFSQAKQSQTRRARIEKHRSRILAGKGMHDR</sequence>
<proteinExistence type="predicted"/>
<organism evidence="2 3">
    <name type="scientific">Pseudorhizobium halotolerans</name>
    <dbReference type="NCBI Taxonomy" id="1233081"/>
    <lineage>
        <taxon>Bacteria</taxon>
        <taxon>Pseudomonadati</taxon>
        <taxon>Pseudomonadota</taxon>
        <taxon>Alphaproteobacteria</taxon>
        <taxon>Hyphomicrobiales</taxon>
        <taxon>Rhizobiaceae</taxon>
        <taxon>Rhizobium/Agrobacterium group</taxon>
        <taxon>Pseudorhizobium</taxon>
    </lineage>
</organism>
<reference evidence="2 3" key="1">
    <citation type="submission" date="2020-11" db="EMBL/GenBank/DDBJ databases">
        <authorList>
            <person name="Lassalle F."/>
        </authorList>
    </citation>
    <scope>NUCLEOTIDE SEQUENCE [LARGE SCALE GENOMIC DNA]</scope>
    <source>
        <strain evidence="2 3">AB21</strain>
    </source>
</reference>
<feature type="domain" description="YdhG-like" evidence="1">
    <location>
        <begin position="18"/>
        <end position="115"/>
    </location>
</feature>
<dbReference type="Pfam" id="PF08818">
    <property type="entry name" value="DUF1801"/>
    <property type="match status" value="1"/>
</dbReference>
<dbReference type="Proteomes" id="UP000601041">
    <property type="component" value="Unassembled WGS sequence"/>
</dbReference>
<keyword evidence="3" id="KW-1185">Reference proteome</keyword>
<comment type="caution">
    <text evidence="2">The sequence shown here is derived from an EMBL/GenBank/DDBJ whole genome shotgun (WGS) entry which is preliminary data.</text>
</comment>
<dbReference type="SUPFAM" id="SSF159888">
    <property type="entry name" value="YdhG-like"/>
    <property type="match status" value="1"/>
</dbReference>
<name>A0ABN7JIS4_9HYPH</name>
<dbReference type="Pfam" id="PF13376">
    <property type="entry name" value="OmdA"/>
    <property type="match status" value="1"/>
</dbReference>
<dbReference type="RefSeq" id="WP_142587495.1">
    <property type="nucleotide sequence ID" value="NZ_CABFWE030000005.1"/>
</dbReference>
<evidence type="ECO:0000313" key="2">
    <source>
        <dbReference type="EMBL" id="CAD7033410.1"/>
    </source>
</evidence>
<evidence type="ECO:0000259" key="1">
    <source>
        <dbReference type="Pfam" id="PF08818"/>
    </source>
</evidence>
<evidence type="ECO:0000313" key="3">
    <source>
        <dbReference type="Proteomes" id="UP000601041"/>
    </source>
</evidence>
<protein>
    <recommendedName>
        <fullName evidence="1">YdhG-like domain-containing protein</fullName>
    </recommendedName>
</protein>